<dbReference type="PANTHER" id="PTHR11895:SF7">
    <property type="entry name" value="GLUTAMYL-TRNA(GLN) AMIDOTRANSFERASE SUBUNIT A, MITOCHONDRIAL"/>
    <property type="match status" value="1"/>
</dbReference>
<dbReference type="Pfam" id="PF01425">
    <property type="entry name" value="Amidase"/>
    <property type="match status" value="1"/>
</dbReference>
<dbReference type="EMBL" id="VFOM01000001">
    <property type="protein sequence ID" value="TQL47457.1"/>
    <property type="molecule type" value="Genomic_DNA"/>
</dbReference>
<proteinExistence type="inferred from homology"/>
<dbReference type="GO" id="GO:0003824">
    <property type="term" value="F:catalytic activity"/>
    <property type="evidence" value="ECO:0007669"/>
    <property type="project" value="InterPro"/>
</dbReference>
<dbReference type="InterPro" id="IPR036928">
    <property type="entry name" value="AS_sf"/>
</dbReference>
<dbReference type="PANTHER" id="PTHR11895">
    <property type="entry name" value="TRANSAMIDASE"/>
    <property type="match status" value="1"/>
</dbReference>
<evidence type="ECO:0000313" key="3">
    <source>
        <dbReference type="EMBL" id="TQL47457.1"/>
    </source>
</evidence>
<dbReference type="InterPro" id="IPR023631">
    <property type="entry name" value="Amidase_dom"/>
</dbReference>
<dbReference type="InterPro" id="IPR000120">
    <property type="entry name" value="Amidase"/>
</dbReference>
<comment type="similarity">
    <text evidence="1">Belongs to the amidase family.</text>
</comment>
<reference evidence="3 4" key="1">
    <citation type="submission" date="2019-06" db="EMBL/GenBank/DDBJ databases">
        <title>Sequencing the genomes of 1000 actinobacteria strains.</title>
        <authorList>
            <person name="Klenk H.-P."/>
        </authorList>
    </citation>
    <scope>NUCLEOTIDE SEQUENCE [LARGE SCALE GENOMIC DNA]</scope>
    <source>
        <strain evidence="3 4">DSM 26477</strain>
    </source>
</reference>
<dbReference type="Gene3D" id="3.90.1300.10">
    <property type="entry name" value="Amidase signature (AS) domain"/>
    <property type="match status" value="1"/>
</dbReference>
<dbReference type="SUPFAM" id="SSF75304">
    <property type="entry name" value="Amidase signature (AS) enzymes"/>
    <property type="match status" value="1"/>
</dbReference>
<dbReference type="AlphaFoldDB" id="A0A542YH99"/>
<organism evidence="3 4">
    <name type="scientific">Homoserinimonas aerilata</name>
    <dbReference type="NCBI Taxonomy" id="1162970"/>
    <lineage>
        <taxon>Bacteria</taxon>
        <taxon>Bacillati</taxon>
        <taxon>Actinomycetota</taxon>
        <taxon>Actinomycetes</taxon>
        <taxon>Micrococcales</taxon>
        <taxon>Microbacteriaceae</taxon>
        <taxon>Homoserinimonas</taxon>
    </lineage>
</organism>
<gene>
    <name evidence="3" type="ORF">FB562_0517</name>
</gene>
<sequence>MTLMHRSAVSLAAAIREGEVSSVELVTEAIRATDAAQELNAIIWRNDLDALARAREVDDAIARGDDVGPFAGVPIPIKELTMVAGQPATLGSLGISDAPREHSEIIVERLVDAGFVLFGRSNSPEAGPMSVTENQRFGITRNPWNPDFSPAGSSGGAAVAVAAGITPVAQATDGGGSIRMPASATGLLGLKPARGRVPSYVPTWEHSIIDGVITRHMIDTAAILDVIAGTHSSAPYTAPEPERPFADEVGAAGPARRIGLMLESPTGHAVDPECVVAAEKLAAQLEKLGHRVETVNPTLFSFEAITGFLDIIINSWLWANPYDNPELAEKYIRERRHKATEFHAGQYAIAAARLYAESASITVQWGRDFDLLLTPTMATTPPLAGTVLDEANRDFSGPRVTENQMVAFTAFCNIAGLPAISLPVHTSQLGLPVGAQLIGRPFGEAELIRVASSVEEYFGWTTRFPDGFQ</sequence>
<accession>A0A542YH99</accession>
<dbReference type="Proteomes" id="UP000317998">
    <property type="component" value="Unassembled WGS sequence"/>
</dbReference>
<evidence type="ECO:0000256" key="1">
    <source>
        <dbReference type="ARBA" id="ARBA00009199"/>
    </source>
</evidence>
<feature type="domain" description="Amidase" evidence="2">
    <location>
        <begin position="25"/>
        <end position="447"/>
    </location>
</feature>
<comment type="caution">
    <text evidence="3">The sequence shown here is derived from an EMBL/GenBank/DDBJ whole genome shotgun (WGS) entry which is preliminary data.</text>
</comment>
<protein>
    <submittedName>
        <fullName evidence="3">Amidase</fullName>
    </submittedName>
</protein>
<name>A0A542YH99_9MICO</name>
<keyword evidence="4" id="KW-1185">Reference proteome</keyword>
<evidence type="ECO:0000313" key="4">
    <source>
        <dbReference type="Proteomes" id="UP000317998"/>
    </source>
</evidence>
<evidence type="ECO:0000259" key="2">
    <source>
        <dbReference type="Pfam" id="PF01425"/>
    </source>
</evidence>